<organism evidence="2 3">
    <name type="scientific">Cohnella phaseoli</name>
    <dbReference type="NCBI Taxonomy" id="456490"/>
    <lineage>
        <taxon>Bacteria</taxon>
        <taxon>Bacillati</taxon>
        <taxon>Bacillota</taxon>
        <taxon>Bacilli</taxon>
        <taxon>Bacillales</taxon>
        <taxon>Paenibacillaceae</taxon>
        <taxon>Cohnella</taxon>
    </lineage>
</organism>
<dbReference type="Gene3D" id="1.20.120.450">
    <property type="entry name" value="dinb family like domain"/>
    <property type="match status" value="1"/>
</dbReference>
<evidence type="ECO:0000313" key="3">
    <source>
        <dbReference type="Proteomes" id="UP000256977"/>
    </source>
</evidence>
<protein>
    <submittedName>
        <fullName evidence="2">Uncharacterized protein DUF1572</fullName>
    </submittedName>
</protein>
<dbReference type="RefSeq" id="WP_116063521.1">
    <property type="nucleotide sequence ID" value="NZ_QRDZ01000024.1"/>
</dbReference>
<dbReference type="OrthoDB" id="68731at2"/>
<dbReference type="InterPro" id="IPR034660">
    <property type="entry name" value="DinB/YfiT-like"/>
</dbReference>
<proteinExistence type="predicted"/>
<dbReference type="InterPro" id="IPR011466">
    <property type="entry name" value="DUF1572"/>
</dbReference>
<reference evidence="2 3" key="1">
    <citation type="submission" date="2018-07" db="EMBL/GenBank/DDBJ databases">
        <title>Genomic Encyclopedia of Type Strains, Phase III (KMG-III): the genomes of soil and plant-associated and newly described type strains.</title>
        <authorList>
            <person name="Whitman W."/>
        </authorList>
    </citation>
    <scope>NUCLEOTIDE SEQUENCE [LARGE SCALE GENOMIC DNA]</scope>
    <source>
        <strain evidence="2 3">CECT 7287</strain>
    </source>
</reference>
<name>A0A3D9IRA7_9BACL</name>
<gene>
    <name evidence="2" type="ORF">DFP98_12495</name>
</gene>
<dbReference type="Proteomes" id="UP000256977">
    <property type="component" value="Unassembled WGS sequence"/>
</dbReference>
<accession>A0A3D9IRA7</accession>
<keyword evidence="3" id="KW-1185">Reference proteome</keyword>
<evidence type="ECO:0000313" key="2">
    <source>
        <dbReference type="EMBL" id="RED64282.1"/>
    </source>
</evidence>
<sequence length="203" mass="22756">MEHKSGTFISDLAAHVLAVAKSDFEGQKKLGDRAIAQLDEHGLNWQPEPESNSISVIVKHMSGNMVSRWTDFPHADGEKPGRNRDDEFVDDISSLAQLQEVWEKGWAVLFNALNGLKPEDLLLEVTIRGQPHTVLQAIHRQISHYGYHVGQLVYVAKAYKSTEWQTLSIAKGRSAKFNEEMLLRQTNAPNTSLPSSTPRDVSR</sequence>
<dbReference type="Pfam" id="PF07609">
    <property type="entry name" value="DUF1572"/>
    <property type="match status" value="1"/>
</dbReference>
<comment type="caution">
    <text evidence="2">The sequence shown here is derived from an EMBL/GenBank/DDBJ whole genome shotgun (WGS) entry which is preliminary data.</text>
</comment>
<evidence type="ECO:0000256" key="1">
    <source>
        <dbReference type="SAM" id="MobiDB-lite"/>
    </source>
</evidence>
<dbReference type="SUPFAM" id="SSF109854">
    <property type="entry name" value="DinB/YfiT-like putative metalloenzymes"/>
    <property type="match status" value="1"/>
</dbReference>
<feature type="region of interest" description="Disordered" evidence="1">
    <location>
        <begin position="184"/>
        <end position="203"/>
    </location>
</feature>
<dbReference type="EMBL" id="QRDZ01000024">
    <property type="protein sequence ID" value="RED64282.1"/>
    <property type="molecule type" value="Genomic_DNA"/>
</dbReference>
<dbReference type="AlphaFoldDB" id="A0A3D9IRA7"/>